<evidence type="ECO:0000256" key="1">
    <source>
        <dbReference type="SAM" id="MobiDB-lite"/>
    </source>
</evidence>
<gene>
    <name evidence="2" type="ORF">EAH_00036500</name>
</gene>
<keyword evidence="3" id="KW-1185">Reference proteome</keyword>
<proteinExistence type="predicted"/>
<organism evidence="2 3">
    <name type="scientific">Eimeria acervulina</name>
    <name type="common">Coccidian parasite</name>
    <dbReference type="NCBI Taxonomy" id="5801"/>
    <lineage>
        <taxon>Eukaryota</taxon>
        <taxon>Sar</taxon>
        <taxon>Alveolata</taxon>
        <taxon>Apicomplexa</taxon>
        <taxon>Conoidasida</taxon>
        <taxon>Coccidia</taxon>
        <taxon>Eucoccidiorida</taxon>
        <taxon>Eimeriorina</taxon>
        <taxon>Eimeriidae</taxon>
        <taxon>Eimeria</taxon>
    </lineage>
</organism>
<name>U6GJC8_EIMAC</name>
<dbReference type="GeneID" id="25271720"/>
<protein>
    <submittedName>
        <fullName evidence="2">Uncharacterized protein</fullName>
    </submittedName>
</protein>
<dbReference type="EMBL" id="HG670904">
    <property type="protein sequence ID" value="CDI78694.1"/>
    <property type="molecule type" value="Genomic_DNA"/>
</dbReference>
<dbReference type="OrthoDB" id="349178at2759"/>
<reference evidence="2" key="1">
    <citation type="submission" date="2013-10" db="EMBL/GenBank/DDBJ databases">
        <title>Genomic analysis of the causative agents of coccidiosis in chickens.</title>
        <authorList>
            <person name="Reid A.J."/>
            <person name="Blake D."/>
            <person name="Billington K."/>
            <person name="Browne H."/>
            <person name="Dunn M."/>
            <person name="Hung S."/>
            <person name="Kawahara F."/>
            <person name="Miranda-Saavedra D."/>
            <person name="Mourier T."/>
            <person name="Nagra H."/>
            <person name="Otto T.D."/>
            <person name="Rawlings N."/>
            <person name="Sanchez A."/>
            <person name="Sanders M."/>
            <person name="Subramaniam C."/>
            <person name="Tay Y."/>
            <person name="Dear P."/>
            <person name="Doerig C."/>
            <person name="Gruber A."/>
            <person name="Parkinson J."/>
            <person name="Shirley M."/>
            <person name="Wan K.L."/>
            <person name="Berriman M."/>
            <person name="Tomley F."/>
            <person name="Pain A."/>
        </authorList>
    </citation>
    <scope>NUCLEOTIDE SEQUENCE</scope>
    <source>
        <strain evidence="2">Houghton</strain>
    </source>
</reference>
<accession>U6GJC8</accession>
<dbReference type="Proteomes" id="UP000018050">
    <property type="component" value="Unassembled WGS sequence"/>
</dbReference>
<reference evidence="2" key="2">
    <citation type="submission" date="2013-10" db="EMBL/GenBank/DDBJ databases">
        <authorList>
            <person name="Aslett M."/>
        </authorList>
    </citation>
    <scope>NUCLEOTIDE SEQUENCE</scope>
    <source>
        <strain evidence="2">Houghton</strain>
    </source>
</reference>
<evidence type="ECO:0000313" key="3">
    <source>
        <dbReference type="Proteomes" id="UP000018050"/>
    </source>
</evidence>
<feature type="region of interest" description="Disordered" evidence="1">
    <location>
        <begin position="536"/>
        <end position="562"/>
    </location>
</feature>
<sequence length="603" mass="61967">MATLGQQAAVSRREAAEVEATAARLKDMHARKMYSSRGPWKRLLQKLYIHRGALIYIQGDPLISAVSAASAYVQANACMQQPAHNLAAALLQELADSAAPAATAAAAGSAAAAAASEAAAAGSAAAAGTAPQDLPFAALSSQTRLLLLLLLQPFIHLSEDSSKLTVLQSQALLPIIPECVQALTAAAAAAAAEGASRTGARAAGEAAASTAAAESASTAAAGAAAAGAASLFPVVSSKPFAVLELLLSSRGPPNAQLQQARAPLEVLLQCAGPLMMSANEGEEELNAAFVCSQLVLLLASGETNTSSSNSSSSSSNNNNSCSSITNSSSSSSNNNNSSSSSSNSSSSSSNSRESAALDWFALCQLCLRAVLRSPLHAMKGASIELSFAAIDNIRAALAAAAAAETAATAAGAGEAAAGGQEERQTLERLLQLAAAAQAHVLQAAAAKAAQLEPADVMHVVAATLRSGTLGTRWFSSVMRRACNLRDCFSQEERTVLQTAIKRLLSSLSQKQLLDRTQRGVDPPFACMQVLPGKASIGAAKPPKELPMGAPRGPSGLDRGDRERQQRQELLQLLKIIARLRLFELPPRANVSWSSGRSQFSLMV</sequence>
<dbReference type="AlphaFoldDB" id="U6GJC8"/>
<dbReference type="VEuPathDB" id="ToxoDB:EAH_00036500"/>
<evidence type="ECO:0000313" key="2">
    <source>
        <dbReference type="EMBL" id="CDI78694.1"/>
    </source>
</evidence>
<feature type="region of interest" description="Disordered" evidence="1">
    <location>
        <begin position="306"/>
        <end position="349"/>
    </location>
</feature>
<dbReference type="RefSeq" id="XP_013251108.1">
    <property type="nucleotide sequence ID" value="XM_013395654.1"/>
</dbReference>